<sequence>MPFGQIIIYSTELLAVIAVFLFLRKIYKNHIRKIIFPLKVLKEEWEENRRFNELYQKNKQKELMKQQEMLREKQKNMQVYKEDLEIVDIAKPLGKWTKMVMMGNSLMKHFAQLIHREGDKKGFWELFIKAQSSTKGKHKGKGR</sequence>
<gene>
    <name evidence="3" type="ORF">WBAD_0888</name>
</gene>
<organism evidence="3">
    <name type="scientific">Wolbachia endosymbiont of Aleurodicus dispersus</name>
    <dbReference type="NCBI Taxonomy" id="1288877"/>
    <lineage>
        <taxon>Bacteria</taxon>
        <taxon>Pseudomonadati</taxon>
        <taxon>Pseudomonadota</taxon>
        <taxon>Alphaproteobacteria</taxon>
        <taxon>Rickettsiales</taxon>
        <taxon>Anaplasmataceae</taxon>
        <taxon>Wolbachieae</taxon>
        <taxon>Wolbachia</taxon>
    </lineage>
</organism>
<keyword evidence="2" id="KW-0812">Transmembrane</keyword>
<evidence type="ECO:0000256" key="1">
    <source>
        <dbReference type="SAM" id="Coils"/>
    </source>
</evidence>
<reference evidence="3" key="1">
    <citation type="submission" date="2018-04" db="EMBL/GenBank/DDBJ databases">
        <authorList>
            <person name="Go L.Y."/>
            <person name="Mitchell J.A."/>
        </authorList>
    </citation>
    <scope>NUCLEOTIDE SEQUENCE</scope>
    <source>
        <strain evidence="3">WBAD</strain>
    </source>
</reference>
<dbReference type="EMBL" id="OUNE01000153">
    <property type="protein sequence ID" value="SPP33307.1"/>
    <property type="molecule type" value="Genomic_DNA"/>
</dbReference>
<dbReference type="AlphaFoldDB" id="A0A3B0IVZ9"/>
<keyword evidence="1" id="KW-0175">Coiled coil</keyword>
<keyword evidence="2" id="KW-1133">Transmembrane helix</keyword>
<feature type="coiled-coil region" evidence="1">
    <location>
        <begin position="56"/>
        <end position="83"/>
    </location>
</feature>
<evidence type="ECO:0000313" key="3">
    <source>
        <dbReference type="EMBL" id="SPP33307.1"/>
    </source>
</evidence>
<protein>
    <submittedName>
        <fullName evidence="3">Uncharacterized protein</fullName>
    </submittedName>
</protein>
<keyword evidence="2" id="KW-0472">Membrane</keyword>
<evidence type="ECO:0000256" key="2">
    <source>
        <dbReference type="SAM" id="Phobius"/>
    </source>
</evidence>
<name>A0A3B0IVZ9_9RICK</name>
<accession>A0A3B0IVZ9</accession>
<feature type="transmembrane region" description="Helical" evidence="2">
    <location>
        <begin position="6"/>
        <end position="23"/>
    </location>
</feature>
<proteinExistence type="predicted"/>